<dbReference type="EMBL" id="CP012526">
    <property type="protein sequence ID" value="ALC46663.1"/>
    <property type="molecule type" value="Genomic_DNA"/>
</dbReference>
<dbReference type="Proteomes" id="UP000494163">
    <property type="component" value="Chromosome 3R"/>
</dbReference>
<dbReference type="PANTHER" id="PTHR20905:SF28">
    <property type="entry name" value="GH28833P-RELATED"/>
    <property type="match status" value="1"/>
</dbReference>
<dbReference type="AlphaFoldDB" id="A0A0M3QXX1"/>
<reference evidence="1 2" key="1">
    <citation type="submission" date="2015-08" db="EMBL/GenBank/DDBJ databases">
        <title>Ancestral chromatin configuration constrains chromatin evolution on differentiating sex chromosomes in Drosophila.</title>
        <authorList>
            <person name="Zhou Q."/>
            <person name="Bachtrog D."/>
        </authorList>
    </citation>
    <scope>NUCLEOTIDE SEQUENCE [LARGE SCALE GENOMIC DNA]</scope>
    <source>
        <tissue evidence="1">Whole larvae</tissue>
    </source>
</reference>
<keyword evidence="2" id="KW-1185">Reference proteome</keyword>
<dbReference type="Gene3D" id="3.40.630.30">
    <property type="match status" value="1"/>
</dbReference>
<dbReference type="GO" id="GO:0008080">
    <property type="term" value="F:N-acetyltransferase activity"/>
    <property type="evidence" value="ECO:0007669"/>
    <property type="project" value="TreeGrafter"/>
</dbReference>
<dbReference type="OrthoDB" id="8191594at2759"/>
<evidence type="ECO:0000313" key="1">
    <source>
        <dbReference type="EMBL" id="ALC46663.1"/>
    </source>
</evidence>
<sequence length="251" mass="28491">MRAEHGKLWSTLLEGKYELRSLSEADLEEALDVNDAAFFAHESVCIGCEINLPENEQARKELRQLCVITAQDGVSLFIRHVESGRIVSVAFNKLQFAPPNGEEPFFVKFRNEHVKSPQAQALMNYMINMDTRIDVCAMYNIDCVLELMYLGTLPEFGCLGLGRALTEYTVKLAKEFAQGKNLEDVPKELHDKRPAAVTALWTSIYTQKIGKSLNFKVLNTVPFTEFKFDGKGFDERIGELHKFSELVVYKL</sequence>
<dbReference type="SUPFAM" id="SSF55729">
    <property type="entry name" value="Acyl-CoA N-acyltransferases (Nat)"/>
    <property type="match status" value="1"/>
</dbReference>
<dbReference type="InterPro" id="IPR016181">
    <property type="entry name" value="Acyl_CoA_acyltransferase"/>
</dbReference>
<evidence type="ECO:0000313" key="2">
    <source>
        <dbReference type="Proteomes" id="UP000494163"/>
    </source>
</evidence>
<gene>
    <name evidence="1" type="ORF">Dbus_chr3Rg1413</name>
</gene>
<organism evidence="1 2">
    <name type="scientific">Drosophila busckii</name>
    <name type="common">Fruit fly</name>
    <dbReference type="NCBI Taxonomy" id="30019"/>
    <lineage>
        <taxon>Eukaryota</taxon>
        <taxon>Metazoa</taxon>
        <taxon>Ecdysozoa</taxon>
        <taxon>Arthropoda</taxon>
        <taxon>Hexapoda</taxon>
        <taxon>Insecta</taxon>
        <taxon>Pterygota</taxon>
        <taxon>Neoptera</taxon>
        <taxon>Endopterygota</taxon>
        <taxon>Diptera</taxon>
        <taxon>Brachycera</taxon>
        <taxon>Muscomorpha</taxon>
        <taxon>Ephydroidea</taxon>
        <taxon>Drosophilidae</taxon>
        <taxon>Drosophila</taxon>
    </lineage>
</organism>
<proteinExistence type="predicted"/>
<protein>
    <submittedName>
        <fullName evidence="1">CG31248</fullName>
    </submittedName>
</protein>
<dbReference type="PANTHER" id="PTHR20905">
    <property type="entry name" value="N-ACETYLTRANSFERASE-RELATED"/>
    <property type="match status" value="1"/>
</dbReference>
<dbReference type="OMA" id="CVCELMF"/>
<name>A0A0M3QXX1_DROBS</name>
<dbReference type="SMR" id="A0A0M3QXX1"/>
<accession>A0A0M3QXX1</accession>